<feature type="domain" description="Polyphosphate kinase middle" evidence="8">
    <location>
        <begin position="124"/>
        <end position="299"/>
    </location>
</feature>
<feature type="binding site" evidence="6">
    <location>
        <position position="370"/>
    </location>
    <ligand>
        <name>Mg(2+)</name>
        <dbReference type="ChEBI" id="CHEBI:18420"/>
    </ligand>
</feature>
<dbReference type="NCBIfam" id="NF003918">
    <property type="entry name" value="PRK05443.1-2"/>
    <property type="match status" value="1"/>
</dbReference>
<keyword evidence="13" id="KW-1185">Reference proteome</keyword>
<dbReference type="CDD" id="cd09165">
    <property type="entry name" value="PLDc_PaPPK1_C1_like"/>
    <property type="match status" value="1"/>
</dbReference>
<feature type="binding site" evidence="6">
    <location>
        <position position="587"/>
    </location>
    <ligand>
        <name>ATP</name>
        <dbReference type="ChEBI" id="CHEBI:30616"/>
    </ligand>
</feature>
<accession>A0A8J7MBA9</accession>
<evidence type="ECO:0000259" key="8">
    <source>
        <dbReference type="Pfam" id="PF02503"/>
    </source>
</evidence>
<dbReference type="InterPro" id="IPR003414">
    <property type="entry name" value="PP_kinase"/>
</dbReference>
<dbReference type="Gene3D" id="1.20.58.310">
    <property type="entry name" value="Polyphosphate kinase N-terminal domain"/>
    <property type="match status" value="1"/>
</dbReference>
<keyword evidence="1 6" id="KW-0597">Phosphoprotein</keyword>
<sequence length="699" mass="78978">MNPSHFINRELSWIEFNQRVLDEALNPDLPLLERLKFLAISGSNLDEFFMVRIGGLMLLHQSGSRKKDIAGLTPYQQLTEARTRLDEMLMCQYQLLNEELIPELEQQGIRQIHDFNQLEGSQISALERVFHESVYPVATPLAIDKDRDIPLFPDLQIAVACLLTNDDNEEPRLAIIPAPNHVPRFIEVPDEKWLSYVTIEDLLIKHLHDFFPGEKVKAAAPFRVTRNGDITLNDENALDLADDMEDILAARKHSTTVRLETVKGVSAELLTELQEVFGISKRETYRIPGLIDLKSLLQIAFTNGFEKLKTDSWAPSRSPQVPAHQSIFETLSEGDVLLYHPYESFDPVIKLIKEASEDPNVLAIKQILYRTASDSLIVDALIKAAENGIQVTVLVELKARFDEARNLIRADELHRAGATVIYGVKGLKTHAKCALVVRKEEGRIKRYCHFGTGNYNESTAKLYTDVSLLTSDSSYGSDASAFFNSVSGRTQIPNYQHIVAAPYHLKPHLLELIQSEQQRAKQGEKAYIWAKVNSLQDPDIINALYKASQAGVSIRLNIRGICCLRPGVKGLSENIKVTSIIDRYLEHARVMLFHQGGQDRVYISSADWMVRNLEKRVELLVPVLDTGAKKRLIKLLKTHLDDNVKARHMLADGSYKLLSAKSGSKQIRAQESLQKAAVRRARRAERERSVILEPHMPKD</sequence>
<dbReference type="InterPro" id="IPR024953">
    <property type="entry name" value="PP_kinase_middle"/>
</dbReference>
<dbReference type="Gene3D" id="3.30.1840.10">
    <property type="entry name" value="Polyphosphate kinase middle domain"/>
    <property type="match status" value="1"/>
</dbReference>
<feature type="binding site" evidence="6">
    <location>
        <position position="400"/>
    </location>
    <ligand>
        <name>Mg(2+)</name>
        <dbReference type="ChEBI" id="CHEBI:18420"/>
    </ligand>
</feature>
<dbReference type="Pfam" id="PF13089">
    <property type="entry name" value="PP_kinase_N"/>
    <property type="match status" value="1"/>
</dbReference>
<comment type="function">
    <text evidence="6 7">Catalyzes the reversible transfer of the terminal phosphate of ATP to form a long-chain polyphosphate (polyP).</text>
</comment>
<dbReference type="Pfam" id="PF13090">
    <property type="entry name" value="PP_kinase_C"/>
    <property type="match status" value="1"/>
</dbReference>
<dbReference type="PANTHER" id="PTHR30218">
    <property type="entry name" value="POLYPHOSPHATE KINASE"/>
    <property type="match status" value="1"/>
</dbReference>
<dbReference type="Proteomes" id="UP000624703">
    <property type="component" value="Unassembled WGS sequence"/>
</dbReference>
<dbReference type="EMBL" id="JAENIM010000021">
    <property type="protein sequence ID" value="MBK1790389.1"/>
    <property type="molecule type" value="Genomic_DNA"/>
</dbReference>
<dbReference type="InterPro" id="IPR036832">
    <property type="entry name" value="PPK_N_dom_sf"/>
</dbReference>
<feature type="domain" description="Polyphosphate kinase C-terminal" evidence="10">
    <location>
        <begin position="499"/>
        <end position="670"/>
    </location>
</feature>
<dbReference type="HAMAP" id="MF_00347">
    <property type="entry name" value="Polyphosphate_kinase"/>
    <property type="match status" value="1"/>
</dbReference>
<dbReference type="AlphaFoldDB" id="A0A8J7MBA9"/>
<comment type="caution">
    <text evidence="12">The sequence shown here is derived from an EMBL/GenBank/DDBJ whole genome shotgun (WGS) entry which is preliminary data.</text>
</comment>
<dbReference type="CDD" id="cd09168">
    <property type="entry name" value="PLDc_PaPPK1_C2_like"/>
    <property type="match status" value="1"/>
</dbReference>
<dbReference type="GO" id="GO:0008976">
    <property type="term" value="F:polyphosphate kinase activity"/>
    <property type="evidence" value="ECO:0007669"/>
    <property type="project" value="UniProtKB-UniRule"/>
</dbReference>
<dbReference type="PIRSF" id="PIRSF015589">
    <property type="entry name" value="PP_kinase"/>
    <property type="match status" value="1"/>
</dbReference>
<keyword evidence="3 6" id="KW-0547">Nucleotide-binding</keyword>
<reference evidence="12" key="1">
    <citation type="submission" date="2021-01" db="EMBL/GenBank/DDBJ databases">
        <title>Modified the classification status of verrucomicrobia.</title>
        <authorList>
            <person name="Feng X."/>
        </authorList>
    </citation>
    <scope>NUCLEOTIDE SEQUENCE</scope>
    <source>
        <strain evidence="12">_KCTC 22039</strain>
    </source>
</reference>
<keyword evidence="5 6" id="KW-0067">ATP-binding</keyword>
<keyword evidence="6" id="KW-0479">Metal-binding</keyword>
<feature type="binding site" evidence="6">
    <location>
        <position position="44"/>
    </location>
    <ligand>
        <name>ATP</name>
        <dbReference type="ChEBI" id="CHEBI:30616"/>
    </ligand>
</feature>
<evidence type="ECO:0000256" key="5">
    <source>
        <dbReference type="ARBA" id="ARBA00022840"/>
    </source>
</evidence>
<dbReference type="InterPro" id="IPR036830">
    <property type="entry name" value="PP_kinase_middle_dom_sf"/>
</dbReference>
<name>A0A8J7MBA9_9BACT</name>
<evidence type="ECO:0000259" key="11">
    <source>
        <dbReference type="Pfam" id="PF17941"/>
    </source>
</evidence>
<dbReference type="NCBIfam" id="NF003921">
    <property type="entry name" value="PRK05443.2-2"/>
    <property type="match status" value="1"/>
</dbReference>
<comment type="cofactor">
    <cofactor evidence="6">
        <name>Mg(2+)</name>
        <dbReference type="ChEBI" id="CHEBI:18420"/>
    </cofactor>
</comment>
<evidence type="ECO:0000259" key="9">
    <source>
        <dbReference type="Pfam" id="PF13089"/>
    </source>
</evidence>
<dbReference type="InterPro" id="IPR025198">
    <property type="entry name" value="PPK_N_dom"/>
</dbReference>
<evidence type="ECO:0000313" key="12">
    <source>
        <dbReference type="EMBL" id="MBK1790389.1"/>
    </source>
</evidence>
<dbReference type="InterPro" id="IPR041108">
    <property type="entry name" value="PP_kinase_C_1"/>
</dbReference>
<evidence type="ECO:0000256" key="3">
    <source>
        <dbReference type="ARBA" id="ARBA00022741"/>
    </source>
</evidence>
<organism evidence="12 13">
    <name type="scientific">Persicirhabdus sediminis</name>
    <dbReference type="NCBI Taxonomy" id="454144"/>
    <lineage>
        <taxon>Bacteria</taxon>
        <taxon>Pseudomonadati</taxon>
        <taxon>Verrucomicrobiota</taxon>
        <taxon>Verrucomicrobiia</taxon>
        <taxon>Verrucomicrobiales</taxon>
        <taxon>Verrucomicrobiaceae</taxon>
        <taxon>Persicirhabdus</taxon>
    </lineage>
</organism>
<dbReference type="InterPro" id="IPR025200">
    <property type="entry name" value="PPK_C_dom2"/>
</dbReference>
<dbReference type="GO" id="GO:0005524">
    <property type="term" value="F:ATP binding"/>
    <property type="evidence" value="ECO:0007669"/>
    <property type="project" value="UniProtKB-KW"/>
</dbReference>
<evidence type="ECO:0000256" key="6">
    <source>
        <dbReference type="HAMAP-Rule" id="MF_00347"/>
    </source>
</evidence>
<comment type="PTM">
    <text evidence="6 7">An intermediate of this reaction is the autophosphorylated ppk in which a phosphate is covalently linked to a histidine residue through a N-P bond.</text>
</comment>
<keyword evidence="4 6" id="KW-0418">Kinase</keyword>
<comment type="catalytic activity">
    <reaction evidence="6 7">
        <text>[phosphate](n) + ATP = [phosphate](n+1) + ADP</text>
        <dbReference type="Rhea" id="RHEA:19573"/>
        <dbReference type="Rhea" id="RHEA-COMP:9859"/>
        <dbReference type="Rhea" id="RHEA-COMP:14280"/>
        <dbReference type="ChEBI" id="CHEBI:16838"/>
        <dbReference type="ChEBI" id="CHEBI:30616"/>
        <dbReference type="ChEBI" id="CHEBI:456216"/>
        <dbReference type="EC" id="2.7.4.1"/>
    </reaction>
</comment>
<evidence type="ECO:0000313" key="13">
    <source>
        <dbReference type="Proteomes" id="UP000624703"/>
    </source>
</evidence>
<keyword evidence="2 6" id="KW-0808">Transferase</keyword>
<dbReference type="GO" id="GO:0009358">
    <property type="term" value="C:polyphosphate kinase complex"/>
    <property type="evidence" value="ECO:0007669"/>
    <property type="project" value="InterPro"/>
</dbReference>
<dbReference type="EC" id="2.7.4.1" evidence="6 7"/>
<evidence type="ECO:0000256" key="1">
    <source>
        <dbReference type="ARBA" id="ARBA00022553"/>
    </source>
</evidence>
<dbReference type="Pfam" id="PF17941">
    <property type="entry name" value="PP_kinase_C_1"/>
    <property type="match status" value="1"/>
</dbReference>
<dbReference type="SUPFAM" id="SSF143724">
    <property type="entry name" value="PHP14-like"/>
    <property type="match status" value="1"/>
</dbReference>
<proteinExistence type="inferred from homology"/>
<comment type="similarity">
    <text evidence="6 7">Belongs to the polyphosphate kinase 1 (PPK1) family.</text>
</comment>
<feature type="binding site" evidence="6">
    <location>
        <position position="463"/>
    </location>
    <ligand>
        <name>ATP</name>
        <dbReference type="ChEBI" id="CHEBI:30616"/>
    </ligand>
</feature>
<dbReference type="NCBIfam" id="NF003917">
    <property type="entry name" value="PRK05443.1-1"/>
    <property type="match status" value="1"/>
</dbReference>
<dbReference type="RefSeq" id="WP_200310421.1">
    <property type="nucleotide sequence ID" value="NZ_JAENIM010000021.1"/>
</dbReference>
<feature type="active site" description="Phosphohistidine intermediate" evidence="6">
    <location>
        <position position="430"/>
    </location>
</feature>
<evidence type="ECO:0000256" key="2">
    <source>
        <dbReference type="ARBA" id="ARBA00022679"/>
    </source>
</evidence>
<dbReference type="SUPFAM" id="SSF56024">
    <property type="entry name" value="Phospholipase D/nuclease"/>
    <property type="match status" value="2"/>
</dbReference>
<dbReference type="NCBIfam" id="TIGR03705">
    <property type="entry name" value="poly_P_kin"/>
    <property type="match status" value="1"/>
</dbReference>
<protein>
    <recommendedName>
        <fullName evidence="6 7">Polyphosphate kinase</fullName>
        <ecNumber evidence="6 7">2.7.4.1</ecNumber>
    </recommendedName>
    <alternativeName>
        <fullName evidence="6">ATP-polyphosphate phosphotransferase</fullName>
    </alternativeName>
    <alternativeName>
        <fullName evidence="6">Polyphosphoric acid kinase</fullName>
    </alternativeName>
</protein>
<dbReference type="Pfam" id="PF02503">
    <property type="entry name" value="PP_kinase"/>
    <property type="match status" value="1"/>
</dbReference>
<dbReference type="SUPFAM" id="SSF140356">
    <property type="entry name" value="PPK N-terminal domain-like"/>
    <property type="match status" value="1"/>
</dbReference>
<dbReference type="GO" id="GO:0046872">
    <property type="term" value="F:metal ion binding"/>
    <property type="evidence" value="ECO:0007669"/>
    <property type="project" value="UniProtKB-KW"/>
</dbReference>
<keyword evidence="6" id="KW-0460">Magnesium</keyword>
<feature type="domain" description="Polyphosphate kinase N-terminal" evidence="9">
    <location>
        <begin position="6"/>
        <end position="110"/>
    </location>
</feature>
<dbReference type="PANTHER" id="PTHR30218:SF0">
    <property type="entry name" value="POLYPHOSPHATE KINASE"/>
    <property type="match status" value="1"/>
</dbReference>
<dbReference type="Gene3D" id="3.30.870.10">
    <property type="entry name" value="Endonuclease Chain A"/>
    <property type="match status" value="2"/>
</dbReference>
<dbReference type="GO" id="GO:0006799">
    <property type="term" value="P:polyphosphate biosynthetic process"/>
    <property type="evidence" value="ECO:0007669"/>
    <property type="project" value="UniProtKB-UniRule"/>
</dbReference>
<feature type="binding site" evidence="6">
    <location>
        <position position="559"/>
    </location>
    <ligand>
        <name>ATP</name>
        <dbReference type="ChEBI" id="CHEBI:30616"/>
    </ligand>
</feature>
<evidence type="ECO:0000259" key="10">
    <source>
        <dbReference type="Pfam" id="PF13090"/>
    </source>
</evidence>
<feature type="domain" description="Polyphosphate kinase C-terminal" evidence="11">
    <location>
        <begin position="326"/>
        <end position="490"/>
    </location>
</feature>
<evidence type="ECO:0000256" key="7">
    <source>
        <dbReference type="RuleBase" id="RU003800"/>
    </source>
</evidence>
<evidence type="ECO:0000256" key="4">
    <source>
        <dbReference type="ARBA" id="ARBA00022777"/>
    </source>
</evidence>
<gene>
    <name evidence="12" type="primary">ppk1</name>
    <name evidence="6" type="synonym">ppk</name>
    <name evidence="12" type="ORF">JIN82_04370</name>
</gene>